<proteinExistence type="predicted"/>
<evidence type="ECO:0000313" key="2">
    <source>
        <dbReference type="Proteomes" id="UP000682739"/>
    </source>
</evidence>
<protein>
    <recommendedName>
        <fullName evidence="3">Outer membrane protein assembly factor BamE</fullName>
    </recommendedName>
</protein>
<sequence>MKSLIFFFLVILTGCSRQELPIGSYDIEFQSNIWKKPESINWNKEKGSVRQQMLGSLIDNNLVGKNRDQIIVLLGTPSTKMDPDSEGPSLSYPTGPQRDNYLGIDYEWLIIQFDSANIYAGYYLASD</sequence>
<dbReference type="RefSeq" id="WP_208832411.1">
    <property type="nucleotide sequence ID" value="NZ_CP072110.1"/>
</dbReference>
<evidence type="ECO:0000313" key="1">
    <source>
        <dbReference type="EMBL" id="QTH64356.1"/>
    </source>
</evidence>
<name>A0A975DC28_9GAMM</name>
<keyword evidence="2" id="KW-1185">Reference proteome</keyword>
<dbReference type="Proteomes" id="UP000682739">
    <property type="component" value="Chromosome"/>
</dbReference>
<dbReference type="EMBL" id="CP072110">
    <property type="protein sequence ID" value="QTH64356.1"/>
    <property type="molecule type" value="Genomic_DNA"/>
</dbReference>
<organism evidence="1 2">
    <name type="scientific">Psychrosphaera ytuae</name>
    <dbReference type="NCBI Taxonomy" id="2820710"/>
    <lineage>
        <taxon>Bacteria</taxon>
        <taxon>Pseudomonadati</taxon>
        <taxon>Pseudomonadota</taxon>
        <taxon>Gammaproteobacteria</taxon>
        <taxon>Alteromonadales</taxon>
        <taxon>Pseudoalteromonadaceae</taxon>
        <taxon>Psychrosphaera</taxon>
    </lineage>
</organism>
<reference evidence="1" key="1">
    <citation type="submission" date="2021-03" db="EMBL/GenBank/DDBJ databases">
        <title>Description of Psychrosphaera ytuae sp. nov. isolated from deep sea sediment of South China Sea.</title>
        <authorList>
            <person name="Zhang J."/>
            <person name="Xu X.-D."/>
        </authorList>
    </citation>
    <scope>NUCLEOTIDE SEQUENCE</scope>
    <source>
        <strain evidence="1">MTZ26</strain>
    </source>
</reference>
<gene>
    <name evidence="1" type="ORF">J1N51_02395</name>
</gene>
<dbReference type="PROSITE" id="PS51257">
    <property type="entry name" value="PROKAR_LIPOPROTEIN"/>
    <property type="match status" value="1"/>
</dbReference>
<dbReference type="KEGG" id="psym:J1N51_02395"/>
<dbReference type="AlphaFoldDB" id="A0A975DC28"/>
<accession>A0A975DC28</accession>
<evidence type="ECO:0008006" key="3">
    <source>
        <dbReference type="Google" id="ProtNLM"/>
    </source>
</evidence>